<comment type="caution">
    <text evidence="2">The sequence shown here is derived from an EMBL/GenBank/DDBJ whole genome shotgun (WGS) entry which is preliminary data.</text>
</comment>
<reference evidence="2" key="2">
    <citation type="submission" date="2023-05" db="EMBL/GenBank/DDBJ databases">
        <authorList>
            <person name="Schelkunov M.I."/>
        </authorList>
    </citation>
    <scope>NUCLEOTIDE SEQUENCE</scope>
    <source>
        <strain evidence="2">Hsosn_3</strain>
        <tissue evidence="2">Leaf</tissue>
    </source>
</reference>
<evidence type="ECO:0000313" key="2">
    <source>
        <dbReference type="EMBL" id="KAK1354449.1"/>
    </source>
</evidence>
<dbReference type="PANTHER" id="PTHR31111">
    <property type="entry name" value="BNAA05G37150D PROTEIN-RELATED"/>
    <property type="match status" value="1"/>
</dbReference>
<dbReference type="PANTHER" id="PTHR31111:SF132">
    <property type="entry name" value="F-BOX ASSOCIATED UBIQUITINATION EFFECTOR FAMILY PROTEIN-RELATED"/>
    <property type="match status" value="1"/>
</dbReference>
<evidence type="ECO:0000313" key="3">
    <source>
        <dbReference type="Proteomes" id="UP001237642"/>
    </source>
</evidence>
<keyword evidence="3" id="KW-1185">Reference proteome</keyword>
<accession>A0AAD8GUE8</accession>
<feature type="domain" description="F-box associated beta-propeller type 3" evidence="1">
    <location>
        <begin position="23"/>
        <end position="173"/>
    </location>
</feature>
<dbReference type="Pfam" id="PF08268">
    <property type="entry name" value="FBA_3"/>
    <property type="match status" value="1"/>
</dbReference>
<sequence>MARLKRLKHSKELLRFLDNQKAMDEKSQAELAFGFDSISKDYKVIRFISPTITTSVAPVLQLYSTNTDSWKEIHVRDTSASRVMCHPKLKFGPVINGVLYLRHMRQLVSFDLHYEVFKVVPFPSFKLIRSDVFDFEGSVAVVLRSVPESSKISLWTLDNSTGGEVFWTRKFIVHYNLLWTCSYLGRGLFFGKKEARGRTKVLYDNTKKEFKTLPRLAKKPSAVLKYTETLASVQGFIPNLSMTSKFYP</sequence>
<organism evidence="2 3">
    <name type="scientific">Heracleum sosnowskyi</name>
    <dbReference type="NCBI Taxonomy" id="360622"/>
    <lineage>
        <taxon>Eukaryota</taxon>
        <taxon>Viridiplantae</taxon>
        <taxon>Streptophyta</taxon>
        <taxon>Embryophyta</taxon>
        <taxon>Tracheophyta</taxon>
        <taxon>Spermatophyta</taxon>
        <taxon>Magnoliopsida</taxon>
        <taxon>eudicotyledons</taxon>
        <taxon>Gunneridae</taxon>
        <taxon>Pentapetalae</taxon>
        <taxon>asterids</taxon>
        <taxon>campanulids</taxon>
        <taxon>Apiales</taxon>
        <taxon>Apiaceae</taxon>
        <taxon>Apioideae</taxon>
        <taxon>apioid superclade</taxon>
        <taxon>Tordylieae</taxon>
        <taxon>Tordyliinae</taxon>
        <taxon>Heracleum</taxon>
    </lineage>
</organism>
<dbReference type="InterPro" id="IPR017451">
    <property type="entry name" value="F-box-assoc_interact_dom"/>
</dbReference>
<dbReference type="AlphaFoldDB" id="A0AAD8GUE8"/>
<dbReference type="NCBIfam" id="TIGR01640">
    <property type="entry name" value="F_box_assoc_1"/>
    <property type="match status" value="1"/>
</dbReference>
<evidence type="ECO:0000259" key="1">
    <source>
        <dbReference type="Pfam" id="PF08268"/>
    </source>
</evidence>
<name>A0AAD8GUE8_9APIA</name>
<gene>
    <name evidence="2" type="ORF">POM88_047705</name>
</gene>
<dbReference type="Proteomes" id="UP001237642">
    <property type="component" value="Unassembled WGS sequence"/>
</dbReference>
<protein>
    <recommendedName>
        <fullName evidence="1">F-box associated beta-propeller type 3 domain-containing protein</fullName>
    </recommendedName>
</protein>
<reference evidence="2" key="1">
    <citation type="submission" date="2023-02" db="EMBL/GenBank/DDBJ databases">
        <title>Genome of toxic invasive species Heracleum sosnowskyi carries increased number of genes despite the absence of recent whole-genome duplications.</title>
        <authorList>
            <person name="Schelkunov M."/>
            <person name="Shtratnikova V."/>
            <person name="Makarenko M."/>
            <person name="Klepikova A."/>
            <person name="Omelchenko D."/>
            <person name="Novikova G."/>
            <person name="Obukhova E."/>
            <person name="Bogdanov V."/>
            <person name="Penin A."/>
            <person name="Logacheva M."/>
        </authorList>
    </citation>
    <scope>NUCLEOTIDE SEQUENCE</scope>
    <source>
        <strain evidence="2">Hsosn_3</strain>
        <tissue evidence="2">Leaf</tissue>
    </source>
</reference>
<dbReference type="EMBL" id="JAUIZM010000011">
    <property type="protein sequence ID" value="KAK1354449.1"/>
    <property type="molecule type" value="Genomic_DNA"/>
</dbReference>
<proteinExistence type="predicted"/>
<dbReference type="InterPro" id="IPR013187">
    <property type="entry name" value="F-box-assoc_dom_typ3"/>
</dbReference>